<accession>A0AAU1M072</accession>
<keyword evidence="1" id="KW-0732">Signal</keyword>
<organism evidence="2">
    <name type="scientific">Streptomyces sp. NBC_00148</name>
    <dbReference type="NCBI Taxonomy" id="2903626"/>
    <lineage>
        <taxon>Bacteria</taxon>
        <taxon>Bacillati</taxon>
        <taxon>Actinomycetota</taxon>
        <taxon>Actinomycetes</taxon>
        <taxon>Kitasatosporales</taxon>
        <taxon>Streptomycetaceae</taxon>
        <taxon>Streptomyces</taxon>
    </lineage>
</organism>
<name>A0AAU1M072_9ACTN</name>
<protein>
    <submittedName>
        <fullName evidence="2">Peptidase inhibitor family I36 protein</fullName>
    </submittedName>
</protein>
<sequence length="145" mass="14642">MNRLQKIKAALGMAAACAAVVALPGQAGAASAVAQPTAAQSAAAAASCASGHVCFWSGANYTGSKCTWLDADPDWYAGSLQCSWAKNGTLARSVWNAGTSSKSGVAYYSGASYSNRVGCTPQGKGGNFTQGRALRSHQWITGACG</sequence>
<feature type="signal peptide" evidence="1">
    <location>
        <begin position="1"/>
        <end position="29"/>
    </location>
</feature>
<reference evidence="2" key="1">
    <citation type="submission" date="2022-10" db="EMBL/GenBank/DDBJ databases">
        <title>The complete genomes of actinobacterial strains from the NBC collection.</title>
        <authorList>
            <person name="Joergensen T.S."/>
            <person name="Alvarez Arevalo M."/>
            <person name="Sterndorff E.B."/>
            <person name="Faurdal D."/>
            <person name="Vuksanovic O."/>
            <person name="Mourched A.-S."/>
            <person name="Charusanti P."/>
            <person name="Shaw S."/>
            <person name="Blin K."/>
            <person name="Weber T."/>
        </authorList>
    </citation>
    <scope>NUCLEOTIDE SEQUENCE</scope>
    <source>
        <strain evidence="2">NBC_00148</strain>
    </source>
</reference>
<proteinExistence type="predicted"/>
<dbReference type="AlphaFoldDB" id="A0AAU1M072"/>
<evidence type="ECO:0000313" key="2">
    <source>
        <dbReference type="EMBL" id="WTQ76723.1"/>
    </source>
</evidence>
<gene>
    <name evidence="2" type="ORF">OG222_28025</name>
</gene>
<dbReference type="EMBL" id="CP108169">
    <property type="protein sequence ID" value="WTQ76723.1"/>
    <property type="molecule type" value="Genomic_DNA"/>
</dbReference>
<evidence type="ECO:0000256" key="1">
    <source>
        <dbReference type="SAM" id="SignalP"/>
    </source>
</evidence>
<dbReference type="Pfam" id="PF03995">
    <property type="entry name" value="Inhibitor_I36"/>
    <property type="match status" value="1"/>
</dbReference>
<feature type="chain" id="PRO_5043412428" evidence="1">
    <location>
        <begin position="30"/>
        <end position="145"/>
    </location>
</feature>